<dbReference type="eggNOG" id="COG0228">
    <property type="taxonomic scope" value="Bacteria"/>
</dbReference>
<dbReference type="AlphaFoldDB" id="A6DH14"/>
<gene>
    <name evidence="3" type="primary">rpsP</name>
    <name evidence="5" type="ORF">LNTAR_13812</name>
</gene>
<name>A6DH14_9BACT</name>
<evidence type="ECO:0000256" key="2">
    <source>
        <dbReference type="ARBA" id="ARBA00023274"/>
    </source>
</evidence>
<keyword evidence="6" id="KW-1185">Reference proteome</keyword>
<feature type="region of interest" description="Disordered" evidence="4">
    <location>
        <begin position="78"/>
        <end position="119"/>
    </location>
</feature>
<dbReference type="STRING" id="313628.LNTAR_13812"/>
<evidence type="ECO:0000313" key="6">
    <source>
        <dbReference type="Proteomes" id="UP000004947"/>
    </source>
</evidence>
<dbReference type="EMBL" id="ABCK01000003">
    <property type="protein sequence ID" value="EDM28897.1"/>
    <property type="molecule type" value="Genomic_DNA"/>
</dbReference>
<dbReference type="Pfam" id="PF00886">
    <property type="entry name" value="Ribosomal_S16"/>
    <property type="match status" value="1"/>
</dbReference>
<feature type="compositionally biased region" description="Basic and acidic residues" evidence="4">
    <location>
        <begin position="87"/>
        <end position="100"/>
    </location>
</feature>
<dbReference type="HAMAP" id="MF_00385">
    <property type="entry name" value="Ribosomal_bS16"/>
    <property type="match status" value="1"/>
</dbReference>
<dbReference type="RefSeq" id="WP_007277199.1">
    <property type="nucleotide sequence ID" value="NZ_ABCK01000003.1"/>
</dbReference>
<evidence type="ECO:0000256" key="3">
    <source>
        <dbReference type="HAMAP-Rule" id="MF_00385"/>
    </source>
</evidence>
<dbReference type="OrthoDB" id="9807878at2"/>
<protein>
    <recommendedName>
        <fullName evidence="3">Small ribosomal subunit protein bS16</fullName>
    </recommendedName>
</protein>
<dbReference type="GO" id="GO:0003735">
    <property type="term" value="F:structural constituent of ribosome"/>
    <property type="evidence" value="ECO:0007669"/>
    <property type="project" value="InterPro"/>
</dbReference>
<evidence type="ECO:0000313" key="5">
    <source>
        <dbReference type="EMBL" id="EDM28897.1"/>
    </source>
</evidence>
<dbReference type="PROSITE" id="PS00732">
    <property type="entry name" value="RIBOSOMAL_S16"/>
    <property type="match status" value="1"/>
</dbReference>
<feature type="compositionally biased region" description="Basic and acidic residues" evidence="4">
    <location>
        <begin position="109"/>
        <end position="119"/>
    </location>
</feature>
<comment type="similarity">
    <text evidence="3">Belongs to the bacterial ribosomal protein bS16 family.</text>
</comment>
<dbReference type="Proteomes" id="UP000004947">
    <property type="component" value="Unassembled WGS sequence"/>
</dbReference>
<dbReference type="InterPro" id="IPR020592">
    <property type="entry name" value="Ribosomal_bS16_CS"/>
</dbReference>
<keyword evidence="2 3" id="KW-0687">Ribonucleoprotein</keyword>
<organism evidence="5 6">
    <name type="scientific">Lentisphaera araneosa HTCC2155</name>
    <dbReference type="NCBI Taxonomy" id="313628"/>
    <lineage>
        <taxon>Bacteria</taxon>
        <taxon>Pseudomonadati</taxon>
        <taxon>Lentisphaerota</taxon>
        <taxon>Lentisphaeria</taxon>
        <taxon>Lentisphaerales</taxon>
        <taxon>Lentisphaeraceae</taxon>
        <taxon>Lentisphaera</taxon>
    </lineage>
</organism>
<dbReference type="PANTHER" id="PTHR12919:SF20">
    <property type="entry name" value="SMALL RIBOSOMAL SUBUNIT PROTEIN BS16M"/>
    <property type="match status" value="1"/>
</dbReference>
<reference evidence="5 6" key="1">
    <citation type="journal article" date="2010" name="J. Bacteriol.">
        <title>Genome sequence of Lentisphaera araneosa HTCC2155T, the type species of the order Lentisphaerales in the phylum Lentisphaerae.</title>
        <authorList>
            <person name="Thrash J.C."/>
            <person name="Cho J.C."/>
            <person name="Vergin K.L."/>
            <person name="Morris R.M."/>
            <person name="Giovannoni S.J."/>
        </authorList>
    </citation>
    <scope>NUCLEOTIDE SEQUENCE [LARGE SCALE GENOMIC DNA]</scope>
    <source>
        <strain evidence="5 6">HTCC2155</strain>
    </source>
</reference>
<dbReference type="NCBIfam" id="TIGR00002">
    <property type="entry name" value="S16"/>
    <property type="match status" value="1"/>
</dbReference>
<dbReference type="InterPro" id="IPR023803">
    <property type="entry name" value="Ribosomal_bS16_dom_sf"/>
</dbReference>
<evidence type="ECO:0000256" key="4">
    <source>
        <dbReference type="SAM" id="MobiDB-lite"/>
    </source>
</evidence>
<keyword evidence="1 3" id="KW-0689">Ribosomal protein</keyword>
<dbReference type="PANTHER" id="PTHR12919">
    <property type="entry name" value="30S RIBOSOMAL PROTEIN S16"/>
    <property type="match status" value="1"/>
</dbReference>
<dbReference type="GO" id="GO:0005737">
    <property type="term" value="C:cytoplasm"/>
    <property type="evidence" value="ECO:0007669"/>
    <property type="project" value="UniProtKB-ARBA"/>
</dbReference>
<dbReference type="GO" id="GO:0006412">
    <property type="term" value="P:translation"/>
    <property type="evidence" value="ECO:0007669"/>
    <property type="project" value="UniProtKB-UniRule"/>
</dbReference>
<dbReference type="SUPFAM" id="SSF54565">
    <property type="entry name" value="Ribosomal protein S16"/>
    <property type="match status" value="1"/>
</dbReference>
<evidence type="ECO:0000256" key="1">
    <source>
        <dbReference type="ARBA" id="ARBA00022980"/>
    </source>
</evidence>
<dbReference type="GO" id="GO:0015935">
    <property type="term" value="C:small ribosomal subunit"/>
    <property type="evidence" value="ECO:0007669"/>
    <property type="project" value="TreeGrafter"/>
</dbReference>
<dbReference type="Gene3D" id="3.30.1320.10">
    <property type="match status" value="1"/>
</dbReference>
<sequence>MVKIRLTRTGKKNAPSYRIVVMDARVRRDGAYIEKLGHYAPLRDEEVVNVERAEYWIARGAQPSSTVSDIIRRAKTGEATRGLKGQKKSEEPKAEVKEETAEAVEEVAEQVKEAAEAAE</sequence>
<dbReference type="InterPro" id="IPR000307">
    <property type="entry name" value="Ribosomal_bS16"/>
</dbReference>
<proteinExistence type="inferred from homology"/>
<accession>A6DH14</accession>
<comment type="caution">
    <text evidence="5">The sequence shown here is derived from an EMBL/GenBank/DDBJ whole genome shotgun (WGS) entry which is preliminary data.</text>
</comment>